<dbReference type="InterPro" id="IPR016024">
    <property type="entry name" value="ARM-type_fold"/>
</dbReference>
<evidence type="ECO:0000256" key="9">
    <source>
        <dbReference type="ARBA" id="ARBA00023329"/>
    </source>
</evidence>
<feature type="domain" description="Coatomer beta subunit C-terminal" evidence="12">
    <location>
        <begin position="674"/>
        <end position="808"/>
    </location>
</feature>
<keyword evidence="15" id="KW-1185">Reference proteome</keyword>
<dbReference type="GO" id="GO:0005198">
    <property type="term" value="F:structural molecule activity"/>
    <property type="evidence" value="ECO:0007669"/>
    <property type="project" value="InterPro"/>
</dbReference>
<dbReference type="PANTHER" id="PTHR10635">
    <property type="entry name" value="COATOMER SUBUNIT BETA"/>
    <property type="match status" value="1"/>
</dbReference>
<dbReference type="Pfam" id="PF14806">
    <property type="entry name" value="Coatomer_b_Cpla"/>
    <property type="match status" value="1"/>
</dbReference>
<evidence type="ECO:0000256" key="10">
    <source>
        <dbReference type="PIRNR" id="PIRNR005727"/>
    </source>
</evidence>
<dbReference type="GO" id="GO:0000139">
    <property type="term" value="C:Golgi membrane"/>
    <property type="evidence" value="ECO:0007669"/>
    <property type="project" value="UniProtKB-SubCell"/>
</dbReference>
<evidence type="ECO:0000313" key="14">
    <source>
        <dbReference type="EMBL" id="PAV22873.1"/>
    </source>
</evidence>
<dbReference type="GO" id="GO:0030126">
    <property type="term" value="C:COPI vesicle coat"/>
    <property type="evidence" value="ECO:0007669"/>
    <property type="project" value="InterPro"/>
</dbReference>
<dbReference type="PIRSF" id="PIRSF005727">
    <property type="entry name" value="Coatomer_beta_subunit"/>
    <property type="match status" value="1"/>
</dbReference>
<evidence type="ECO:0000256" key="8">
    <source>
        <dbReference type="ARBA" id="ARBA00023136"/>
    </source>
</evidence>
<keyword evidence="7 10" id="KW-0333">Golgi apparatus</keyword>
<dbReference type="InterPro" id="IPR016460">
    <property type="entry name" value="COPB1"/>
</dbReference>
<dbReference type="InterPro" id="IPR002553">
    <property type="entry name" value="Clathrin/coatomer_adapt-like_N"/>
</dbReference>
<dbReference type="AlphaFoldDB" id="A0A286UTE0"/>
<keyword evidence="3 10" id="KW-0963">Cytoplasm</keyword>
<evidence type="ECO:0000256" key="1">
    <source>
        <dbReference type="ARBA" id="ARBA00004255"/>
    </source>
</evidence>
<dbReference type="Pfam" id="PF07718">
    <property type="entry name" value="Coatamer_beta_C"/>
    <property type="match status" value="1"/>
</dbReference>
<comment type="caution">
    <text evidence="14">The sequence shown here is derived from an EMBL/GenBank/DDBJ whole genome shotgun (WGS) entry which is preliminary data.</text>
</comment>
<feature type="domain" description="Coatomer beta subunit appendage platform" evidence="13">
    <location>
        <begin position="815"/>
        <end position="940"/>
    </location>
</feature>
<keyword evidence="2 10" id="KW-0813">Transport</keyword>
<protein>
    <recommendedName>
        <fullName evidence="10">Coatomer subunit beta</fullName>
    </recommendedName>
    <alternativeName>
        <fullName evidence="10">Beta-coat protein</fullName>
    </alternativeName>
</protein>
<comment type="subcellular location">
    <subcellularLocation>
        <location evidence="10">Cytoplasm</location>
    </subcellularLocation>
    <subcellularLocation>
        <location evidence="1 10">Golgi apparatus membrane</location>
        <topology evidence="1 10">Peripheral membrane protein</topology>
        <orientation evidence="1 10">Cytoplasmic side</orientation>
    </subcellularLocation>
    <subcellularLocation>
        <location evidence="10">Cytoplasmic vesicle</location>
        <location evidence="10">COPI-coated vesicle membrane</location>
        <topology evidence="10">Peripheral membrane protein</topology>
        <orientation evidence="10">Cytoplasmic side</orientation>
    </subcellularLocation>
</comment>
<dbReference type="GO" id="GO:0006891">
    <property type="term" value="P:intra-Golgi vesicle-mediated transport"/>
    <property type="evidence" value="ECO:0007669"/>
    <property type="project" value="TreeGrafter"/>
</dbReference>
<dbReference type="GO" id="GO:0006888">
    <property type="term" value="P:endoplasmic reticulum to Golgi vesicle-mediated transport"/>
    <property type="evidence" value="ECO:0007669"/>
    <property type="project" value="TreeGrafter"/>
</dbReference>
<reference evidence="14 15" key="1">
    <citation type="journal article" date="2017" name="Mol. Ecol.">
        <title>Comparative and population genomic landscape of Phellinus noxius: A hypervariable fungus causing root rot in trees.</title>
        <authorList>
            <person name="Chung C.L."/>
            <person name="Lee T.J."/>
            <person name="Akiba M."/>
            <person name="Lee H.H."/>
            <person name="Kuo T.H."/>
            <person name="Liu D."/>
            <person name="Ke H.M."/>
            <person name="Yokoi T."/>
            <person name="Roa M.B."/>
            <person name="Lu M.J."/>
            <person name="Chang Y.Y."/>
            <person name="Ann P.J."/>
            <person name="Tsai J.N."/>
            <person name="Chen C.Y."/>
            <person name="Tzean S.S."/>
            <person name="Ota Y."/>
            <person name="Hattori T."/>
            <person name="Sahashi N."/>
            <person name="Liou R.F."/>
            <person name="Kikuchi T."/>
            <person name="Tsai I.J."/>
        </authorList>
    </citation>
    <scope>NUCLEOTIDE SEQUENCE [LARGE SCALE GENOMIC DNA]</scope>
    <source>
        <strain evidence="14 15">FFPRI411160</strain>
    </source>
</reference>
<evidence type="ECO:0000256" key="6">
    <source>
        <dbReference type="ARBA" id="ARBA00022927"/>
    </source>
</evidence>
<dbReference type="SUPFAM" id="SSF48371">
    <property type="entry name" value="ARM repeat"/>
    <property type="match status" value="1"/>
</dbReference>
<evidence type="ECO:0000256" key="3">
    <source>
        <dbReference type="ARBA" id="ARBA00022490"/>
    </source>
</evidence>
<dbReference type="STRING" id="2282107.A0A286UTE0"/>
<keyword evidence="8 10" id="KW-0472">Membrane</keyword>
<dbReference type="InterPro" id="IPR011710">
    <property type="entry name" value="Coatomer_bsu_C"/>
</dbReference>
<dbReference type="Gene3D" id="1.25.10.10">
    <property type="entry name" value="Leucine-rich Repeat Variant"/>
    <property type="match status" value="1"/>
</dbReference>
<dbReference type="InParanoid" id="A0A286UTE0"/>
<dbReference type="GO" id="GO:0006886">
    <property type="term" value="P:intracellular protein transport"/>
    <property type="evidence" value="ECO:0007669"/>
    <property type="project" value="InterPro"/>
</dbReference>
<dbReference type="Pfam" id="PF01602">
    <property type="entry name" value="Adaptin_N"/>
    <property type="match status" value="1"/>
</dbReference>
<keyword evidence="5 10" id="KW-0931">ER-Golgi transport</keyword>
<proteinExistence type="predicted"/>
<dbReference type="InterPro" id="IPR011989">
    <property type="entry name" value="ARM-like"/>
</dbReference>
<dbReference type="FunFam" id="1.25.10.10:FF:000451">
    <property type="entry name" value="Coatomer subunit beta"/>
    <property type="match status" value="1"/>
</dbReference>
<feature type="domain" description="Clathrin/coatomer adaptor adaptin-like N-terminal" evidence="11">
    <location>
        <begin position="21"/>
        <end position="489"/>
    </location>
</feature>
<evidence type="ECO:0000256" key="2">
    <source>
        <dbReference type="ARBA" id="ARBA00022448"/>
    </source>
</evidence>
<keyword evidence="4" id="KW-0677">Repeat</keyword>
<evidence type="ECO:0000259" key="13">
    <source>
        <dbReference type="Pfam" id="PF14806"/>
    </source>
</evidence>
<evidence type="ECO:0000313" key="15">
    <source>
        <dbReference type="Proteomes" id="UP000217199"/>
    </source>
</evidence>
<comment type="function">
    <text evidence="10">The coatomer is a cytosolic protein complex that binds to dilysine motifs and reversibly associates with Golgi non-clathrin-coated vesicles, which further mediate biosynthetic protein transport from the ER, via the Golgi up to the trans Golgi network. Coatomer complex is required for budding from Golgi membranes, and is essential for the retrograde Golgi-to-ER transport of dilysine-tagged proteins.</text>
</comment>
<gene>
    <name evidence="14" type="ORF">PNOK_0283000</name>
</gene>
<accession>A0A286UTE0</accession>
<dbReference type="OrthoDB" id="10261439at2759"/>
<evidence type="ECO:0000256" key="7">
    <source>
        <dbReference type="ARBA" id="ARBA00023034"/>
    </source>
</evidence>
<keyword evidence="6 10" id="KW-0653">Protein transport</keyword>
<keyword evidence="9 10" id="KW-0968">Cytoplasmic vesicle</keyword>
<comment type="subunit">
    <text evidence="10">Oligomeric complex that consists of at least the alpha, beta, beta', gamma, delta, epsilon and zeta subunits.</text>
</comment>
<organism evidence="14 15">
    <name type="scientific">Pyrrhoderma noxium</name>
    <dbReference type="NCBI Taxonomy" id="2282107"/>
    <lineage>
        <taxon>Eukaryota</taxon>
        <taxon>Fungi</taxon>
        <taxon>Dikarya</taxon>
        <taxon>Basidiomycota</taxon>
        <taxon>Agaricomycotina</taxon>
        <taxon>Agaricomycetes</taxon>
        <taxon>Hymenochaetales</taxon>
        <taxon>Hymenochaetaceae</taxon>
        <taxon>Pyrrhoderma</taxon>
    </lineage>
</organism>
<dbReference type="InterPro" id="IPR029446">
    <property type="entry name" value="COPB1_appendage_platform_dom"/>
</dbReference>
<dbReference type="EMBL" id="NBII01000002">
    <property type="protein sequence ID" value="PAV22873.1"/>
    <property type="molecule type" value="Genomic_DNA"/>
</dbReference>
<evidence type="ECO:0000259" key="12">
    <source>
        <dbReference type="Pfam" id="PF07718"/>
    </source>
</evidence>
<dbReference type="Proteomes" id="UP000217199">
    <property type="component" value="Unassembled WGS sequence"/>
</dbReference>
<name>A0A286UTE0_9AGAM</name>
<evidence type="ECO:0000256" key="5">
    <source>
        <dbReference type="ARBA" id="ARBA00022892"/>
    </source>
</evidence>
<dbReference type="PANTHER" id="PTHR10635:SF0">
    <property type="entry name" value="COATOMER SUBUNIT BETA"/>
    <property type="match status" value="1"/>
</dbReference>
<dbReference type="FunCoup" id="A0A286UTE0">
    <property type="interactions" value="644"/>
</dbReference>
<evidence type="ECO:0000259" key="11">
    <source>
        <dbReference type="Pfam" id="PF01602"/>
    </source>
</evidence>
<evidence type="ECO:0000256" key="4">
    <source>
        <dbReference type="ARBA" id="ARBA00022737"/>
    </source>
</evidence>
<sequence length="953" mass="106090">MAAPESTCYTVVFEDSSESPTVQELRSALEKGSDEVKIDTLRKIIVSTNNGNSQPQLLMPIIQYVLPSKNKQLKKLLHFYWEVCPKYDEMGKLKQEMILVCNAIRNDLQHPNEYIRGATLRFLQKIAKDSELLEPLIPTVRQNLEHRHSYVRKNAVFAVYAIYRSFEHLIPDAPELIATFLAAESDATCKRNAFVFLANCAMPRAVEYMLSVYEQIPSLDELLQLSIIEVIRLDCKSDSAHRARYIRCIFELLNVSSHSVKYEAATTLTSLTQNPAAVKAAASCFIELAAKESDNNVKLIVLDRLEVLRQKHERVIDSLVMDILRVLSSPDLEVRRKAISISLAMVTSRNVEEVVLFLKKQLQRTMTEEYEKIAEYRQLLIQSIHVCAVKFSEVAASVVHALMEFLGESNNPAAVDVIAFVREVVEKFPDLRPTITEKLVQTFNDIKSGKVFRGALWIVGEYCEEPSAIQNVFQALRVVLGEIPILASEQRLLDEAGGDEEEATGAQEAKAGTSKPKVLADGTYATETALSSTSAARLEAIKAAAKPPLRTLILQGDFYTGSVLAATLAKLVLRYSESSSDIQAKNSLRAEAMLIMTSVIRVGQSKFVTIPIDEDSQERIMNCLQTLSELKIKDTAEEVFLKDTKAAYSKMIQAQEKKAAEKRDKEAKTNIVQVDDLLTFRQFSKKSADDVIDYDEDVGRATGAAEVQEDFISSLSRISQLTGFSDALFAEAYVKVAGFDILLDVLLVNQTADTLQNLCLDFATLGDLKLVERPTVHTLAPHSFLSIKATFKVSSTETGVIFGNILWEGQGLTESCVVLNDIHIDIMDYIKPAYCNEAQFRSMWTEFEWENRVNVTTTITDLQGYLKHIMNSTNMACLTPEGAMSGDCSFLSANLYARSLFGEDALANLSIEKTDAGSITGHVRIRSKTQGIALSLGDRITLSQKENKAPIPL</sequence>